<evidence type="ECO:0000313" key="3">
    <source>
        <dbReference type="Proteomes" id="UP001152798"/>
    </source>
</evidence>
<keyword evidence="3" id="KW-1185">Reference proteome</keyword>
<dbReference type="AlphaFoldDB" id="A0A9P0HM07"/>
<dbReference type="Proteomes" id="UP001152798">
    <property type="component" value="Chromosome 6"/>
</dbReference>
<dbReference type="PROSITE" id="PS50181">
    <property type="entry name" value="FBOX"/>
    <property type="match status" value="1"/>
</dbReference>
<proteinExistence type="predicted"/>
<dbReference type="SUPFAM" id="SSF81383">
    <property type="entry name" value="F-box domain"/>
    <property type="match status" value="1"/>
</dbReference>
<dbReference type="InterPro" id="IPR001810">
    <property type="entry name" value="F-box_dom"/>
</dbReference>
<feature type="domain" description="F-box" evidence="1">
    <location>
        <begin position="1"/>
        <end position="47"/>
    </location>
</feature>
<dbReference type="OrthoDB" id="6604262at2759"/>
<dbReference type="EMBL" id="OV725082">
    <property type="protein sequence ID" value="CAH1405193.1"/>
    <property type="molecule type" value="Genomic_DNA"/>
</dbReference>
<name>A0A9P0HM07_NEZVI</name>
<reference evidence="2" key="1">
    <citation type="submission" date="2022-01" db="EMBL/GenBank/DDBJ databases">
        <authorList>
            <person name="King R."/>
        </authorList>
    </citation>
    <scope>NUCLEOTIDE SEQUENCE</scope>
</reference>
<protein>
    <recommendedName>
        <fullName evidence="1">F-box domain-containing protein</fullName>
    </recommendedName>
</protein>
<dbReference type="SMART" id="SM00256">
    <property type="entry name" value="FBOX"/>
    <property type="match status" value="1"/>
</dbReference>
<accession>A0A9P0HM07</accession>
<organism evidence="2 3">
    <name type="scientific">Nezara viridula</name>
    <name type="common">Southern green stink bug</name>
    <name type="synonym">Cimex viridulus</name>
    <dbReference type="NCBI Taxonomy" id="85310"/>
    <lineage>
        <taxon>Eukaryota</taxon>
        <taxon>Metazoa</taxon>
        <taxon>Ecdysozoa</taxon>
        <taxon>Arthropoda</taxon>
        <taxon>Hexapoda</taxon>
        <taxon>Insecta</taxon>
        <taxon>Pterygota</taxon>
        <taxon>Neoptera</taxon>
        <taxon>Paraneoptera</taxon>
        <taxon>Hemiptera</taxon>
        <taxon>Heteroptera</taxon>
        <taxon>Panheteroptera</taxon>
        <taxon>Pentatomomorpha</taxon>
        <taxon>Pentatomoidea</taxon>
        <taxon>Pentatomidae</taxon>
        <taxon>Pentatominae</taxon>
        <taxon>Nezara</taxon>
    </lineage>
</organism>
<sequence length="443" mass="51721">MASFFLLPLELKEYIFKFLSGQDLWTCLSVSTEWRRICNFEKLWKNICHNESIAIEYFLDEEEDNFLTLCKYAVSWKLNSLTVAKWRTNGFKEHLIPYKNSEELTCRGIFTYKKMMALISSKSTNDNSDDYILQIHSFDKKSYSVDEITLSYPKPHAVTINNNYVIISSGNIVIIYKKGKDYKLYLGLAFGDDSKLYLATEGVPEFALLKLHTKPYVRMEALLNEYLWLSCLNTSFHFLYIVNLKTLQLLDLKITSRFIRVTRKYVVVSTNDEILLFTHKGELLLKLNIQGRFKATDEFIVTSPEQGKPLTIWTIKGKRLHVIPGPVFFELDPVRNCLYECTRNGEENCKLSAICLQTGACVWSSEMKKCRLSEIDDMYQVCDKFLIIDLYKETYTPNFHNAFVFDLNNKTLLYKTALSGYTVRVSKNLWVLKREDELIVQIY</sequence>
<evidence type="ECO:0000259" key="1">
    <source>
        <dbReference type="PROSITE" id="PS50181"/>
    </source>
</evidence>
<evidence type="ECO:0000313" key="2">
    <source>
        <dbReference type="EMBL" id="CAH1405193.1"/>
    </source>
</evidence>
<gene>
    <name evidence="2" type="ORF">NEZAVI_LOCUS13450</name>
</gene>
<dbReference type="InterPro" id="IPR036047">
    <property type="entry name" value="F-box-like_dom_sf"/>
</dbReference>
<dbReference type="Gene3D" id="1.20.1280.50">
    <property type="match status" value="1"/>
</dbReference>
<dbReference type="Pfam" id="PF12937">
    <property type="entry name" value="F-box-like"/>
    <property type="match status" value="1"/>
</dbReference>